<evidence type="ECO:0000313" key="2">
    <source>
        <dbReference type="EMBL" id="SDD02176.1"/>
    </source>
</evidence>
<dbReference type="RefSeq" id="WP_091573034.1">
    <property type="nucleotide sequence ID" value="NZ_FMZA01000027.1"/>
</dbReference>
<dbReference type="STRING" id="1236220.SAMN04488112_12735"/>
<keyword evidence="3" id="KW-1185">Reference proteome</keyword>
<dbReference type="EMBL" id="FMZA01000027">
    <property type="protein sequence ID" value="SDD02176.1"/>
    <property type="molecule type" value="Genomic_DNA"/>
</dbReference>
<gene>
    <name evidence="2" type="ORF">SAMN04488112_12735</name>
</gene>
<evidence type="ECO:0000256" key="1">
    <source>
        <dbReference type="SAM" id="MobiDB-lite"/>
    </source>
</evidence>
<dbReference type="AlphaFoldDB" id="A0A1G6RE51"/>
<accession>A0A1G6RE51</accession>
<feature type="region of interest" description="Disordered" evidence="1">
    <location>
        <begin position="31"/>
        <end position="68"/>
    </location>
</feature>
<name>A0A1G6RE51_9BACL</name>
<reference evidence="2 3" key="1">
    <citation type="submission" date="2016-10" db="EMBL/GenBank/DDBJ databases">
        <authorList>
            <person name="de Groot N.N."/>
        </authorList>
    </citation>
    <scope>NUCLEOTIDE SEQUENCE [LARGE SCALE GENOMIC DNA]</scope>
    <source>
        <strain evidence="2 3">DSM 45514</strain>
    </source>
</reference>
<evidence type="ECO:0000313" key="3">
    <source>
        <dbReference type="Proteomes" id="UP000199387"/>
    </source>
</evidence>
<dbReference type="Proteomes" id="UP000199387">
    <property type="component" value="Unassembled WGS sequence"/>
</dbReference>
<sequence length="121" mass="13298">MPEGLDKQQLAQISRQIEEQIQRQIYEAITQYMNHSPLPDQSPPQRTAAQTSNPSPTSPSPQQGQAGQIQSLIHGVANMVGAATRFGMSTIDHQKKASLQQLQQQLQAQLAAQNPNTSNNR</sequence>
<proteinExistence type="predicted"/>
<organism evidence="2 3">
    <name type="scientific">Melghirimyces thermohalophilus</name>
    <dbReference type="NCBI Taxonomy" id="1236220"/>
    <lineage>
        <taxon>Bacteria</taxon>
        <taxon>Bacillati</taxon>
        <taxon>Bacillota</taxon>
        <taxon>Bacilli</taxon>
        <taxon>Bacillales</taxon>
        <taxon>Thermoactinomycetaceae</taxon>
        <taxon>Melghirimyces</taxon>
    </lineage>
</organism>
<feature type="compositionally biased region" description="Low complexity" evidence="1">
    <location>
        <begin position="47"/>
        <end position="68"/>
    </location>
</feature>
<protein>
    <submittedName>
        <fullName evidence="2">Uncharacterized protein</fullName>
    </submittedName>
</protein>